<dbReference type="CDD" id="cd04301">
    <property type="entry name" value="NAT_SF"/>
    <property type="match status" value="1"/>
</dbReference>
<accession>A0A4Q4NQQ7</accession>
<reference evidence="3" key="1">
    <citation type="journal article" date="2019" name="bioRxiv">
        <title>Genomics, evolutionary history and diagnostics of the Alternaria alternata species group including apple and Asian pear pathotypes.</title>
        <authorList>
            <person name="Armitage A.D."/>
            <person name="Cockerton H.M."/>
            <person name="Sreenivasaprasad S."/>
            <person name="Woodhall J.W."/>
            <person name="Lane C.R."/>
            <person name="Harrison R.J."/>
            <person name="Clarkson J.P."/>
        </authorList>
    </citation>
    <scope>NUCLEOTIDE SEQUENCE [LARGE SCALE GENOMIC DNA]</scope>
    <source>
        <strain evidence="3">FERA 1177</strain>
    </source>
</reference>
<dbReference type="InterPro" id="IPR000182">
    <property type="entry name" value="GNAT_dom"/>
</dbReference>
<dbReference type="AlphaFoldDB" id="A0A4Q4NQQ7"/>
<dbReference type="Pfam" id="PF00583">
    <property type="entry name" value="Acetyltransf_1"/>
    <property type="match status" value="1"/>
</dbReference>
<dbReference type="Proteomes" id="UP000291422">
    <property type="component" value="Unassembled WGS sequence"/>
</dbReference>
<evidence type="ECO:0000313" key="3">
    <source>
        <dbReference type="Proteomes" id="UP000291422"/>
    </source>
</evidence>
<organism evidence="2 3">
    <name type="scientific">Alternaria alternata</name>
    <name type="common">Alternaria rot fungus</name>
    <name type="synonym">Torula alternata</name>
    <dbReference type="NCBI Taxonomy" id="5599"/>
    <lineage>
        <taxon>Eukaryota</taxon>
        <taxon>Fungi</taxon>
        <taxon>Dikarya</taxon>
        <taxon>Ascomycota</taxon>
        <taxon>Pezizomycotina</taxon>
        <taxon>Dothideomycetes</taxon>
        <taxon>Pleosporomycetidae</taxon>
        <taxon>Pleosporales</taxon>
        <taxon>Pleosporineae</taxon>
        <taxon>Pleosporaceae</taxon>
        <taxon>Alternaria</taxon>
        <taxon>Alternaria sect. Alternaria</taxon>
        <taxon>Alternaria alternata complex</taxon>
    </lineage>
</organism>
<comment type="caution">
    <text evidence="2">The sequence shown here is derived from an EMBL/GenBank/DDBJ whole genome shotgun (WGS) entry which is preliminary data.</text>
</comment>
<sequence>MEPHMAQTKNSSNVKADWRPLSTSDIASLVQVADKIHPDLPESDEVFAERARLFPQGCQGLFDEAGELCGYIISHPILYREPPALDRLLGQIAPDANQYYVHDLAILPGFRGSGLAHECLTKILGTVAKQYATTSLVSVYGTAEFWGRYGFKAPETIDDKLREKILGYGDDALYLERKNEAHSSNPRV</sequence>
<dbReference type="SUPFAM" id="SSF55729">
    <property type="entry name" value="Acyl-CoA N-acyltransferases (Nat)"/>
    <property type="match status" value="1"/>
</dbReference>
<dbReference type="PROSITE" id="PS51186">
    <property type="entry name" value="GNAT"/>
    <property type="match status" value="1"/>
</dbReference>
<name>A0A4Q4NQQ7_ALTAL</name>
<dbReference type="EMBL" id="PDXD01000002">
    <property type="protein sequence ID" value="RYN81723.1"/>
    <property type="molecule type" value="Genomic_DNA"/>
</dbReference>
<dbReference type="InterPro" id="IPR016181">
    <property type="entry name" value="Acyl_CoA_acyltransferase"/>
</dbReference>
<feature type="domain" description="N-acetyltransferase" evidence="1">
    <location>
        <begin position="16"/>
        <end position="180"/>
    </location>
</feature>
<dbReference type="GO" id="GO:0016747">
    <property type="term" value="F:acyltransferase activity, transferring groups other than amino-acyl groups"/>
    <property type="evidence" value="ECO:0007669"/>
    <property type="project" value="InterPro"/>
</dbReference>
<evidence type="ECO:0000259" key="1">
    <source>
        <dbReference type="PROSITE" id="PS51186"/>
    </source>
</evidence>
<dbReference type="Gene3D" id="3.40.630.30">
    <property type="match status" value="1"/>
</dbReference>
<evidence type="ECO:0000313" key="2">
    <source>
        <dbReference type="EMBL" id="RYN81723.1"/>
    </source>
</evidence>
<protein>
    <recommendedName>
        <fullName evidence="1">N-acetyltransferase domain-containing protein</fullName>
    </recommendedName>
</protein>
<dbReference type="VEuPathDB" id="FungiDB:CC77DRAFT_925747"/>
<gene>
    <name evidence="2" type="ORF">AA0117_g2262</name>
</gene>
<proteinExistence type="predicted"/>